<proteinExistence type="predicted"/>
<dbReference type="Proteomes" id="UP001611383">
    <property type="component" value="Chromosome"/>
</dbReference>
<reference evidence="2 3" key="1">
    <citation type="submission" date="2019-08" db="EMBL/GenBank/DDBJ databases">
        <title>Archangium and Cystobacter genomes.</title>
        <authorList>
            <person name="Chen I.-C.K."/>
            <person name="Wielgoss S."/>
        </authorList>
    </citation>
    <scope>NUCLEOTIDE SEQUENCE [LARGE SCALE GENOMIC DNA]</scope>
    <source>
        <strain evidence="2 3">Cbm 6</strain>
    </source>
</reference>
<feature type="signal peptide" evidence="1">
    <location>
        <begin position="1"/>
        <end position="18"/>
    </location>
</feature>
<protein>
    <recommendedName>
        <fullName evidence="4">Lipoprotein</fullName>
    </recommendedName>
</protein>
<evidence type="ECO:0000313" key="2">
    <source>
        <dbReference type="EMBL" id="WNG51039.1"/>
    </source>
</evidence>
<feature type="chain" id="PRO_5046684324" description="Lipoprotein" evidence="1">
    <location>
        <begin position="19"/>
        <end position="158"/>
    </location>
</feature>
<accession>A0ABY9X6L9</accession>
<evidence type="ECO:0008006" key="4">
    <source>
        <dbReference type="Google" id="ProtNLM"/>
    </source>
</evidence>
<keyword evidence="1" id="KW-0732">Signal</keyword>
<evidence type="ECO:0000256" key="1">
    <source>
        <dbReference type="SAM" id="SignalP"/>
    </source>
</evidence>
<evidence type="ECO:0000313" key="3">
    <source>
        <dbReference type="Proteomes" id="UP001611383"/>
    </source>
</evidence>
<keyword evidence="3" id="KW-1185">Reference proteome</keyword>
<dbReference type="EMBL" id="CP043494">
    <property type="protein sequence ID" value="WNG51039.1"/>
    <property type="molecule type" value="Genomic_DNA"/>
</dbReference>
<name>A0ABY9X6L9_9BACT</name>
<organism evidence="2 3">
    <name type="scientific">Archangium minus</name>
    <dbReference type="NCBI Taxonomy" id="83450"/>
    <lineage>
        <taxon>Bacteria</taxon>
        <taxon>Pseudomonadati</taxon>
        <taxon>Myxococcota</taxon>
        <taxon>Myxococcia</taxon>
        <taxon>Myxococcales</taxon>
        <taxon>Cystobacterineae</taxon>
        <taxon>Archangiaceae</taxon>
        <taxon>Archangium</taxon>
    </lineage>
</organism>
<dbReference type="RefSeq" id="WP_395810839.1">
    <property type="nucleotide sequence ID" value="NZ_CP043494.1"/>
</dbReference>
<sequence>MRRSALLLGLGALLCATACVSLVGGDGGEGGGGGISPSQFMFEPYVPADLLEPGGWKVARVIITLVRKSDEGVRFVPCQVQVEVPESNYRGVVSNEFAQQEAAKAADTAVERVLPQGLMSAEMCKRFRDEMQRLLQGAVPGTRVNEFLERRGSRQKRP</sequence>
<gene>
    <name evidence="2" type="ORF">F0U60_48110</name>
</gene>